<dbReference type="Gene3D" id="3.30.565.10">
    <property type="entry name" value="Histidine kinase-like ATPase, C-terminal domain"/>
    <property type="match status" value="1"/>
</dbReference>
<evidence type="ECO:0000313" key="9">
    <source>
        <dbReference type="EMBL" id="PHQ30223.1"/>
    </source>
</evidence>
<feature type="domain" description="CHASE" evidence="8">
    <location>
        <begin position="115"/>
        <end position="211"/>
    </location>
</feature>
<dbReference type="InterPro" id="IPR005467">
    <property type="entry name" value="His_kinase_dom"/>
</dbReference>
<feature type="modified residue" description="4-aspartylphosphate" evidence="4">
    <location>
        <position position="614"/>
    </location>
</feature>
<dbReference type="PROSITE" id="PS50109">
    <property type="entry name" value="HIS_KIN"/>
    <property type="match status" value="1"/>
</dbReference>
<dbReference type="Pfam" id="PF02518">
    <property type="entry name" value="HATPase_c"/>
    <property type="match status" value="1"/>
</dbReference>
<evidence type="ECO:0000256" key="2">
    <source>
        <dbReference type="ARBA" id="ARBA00012438"/>
    </source>
</evidence>
<evidence type="ECO:0000256" key="5">
    <source>
        <dbReference type="SAM" id="Phobius"/>
    </source>
</evidence>
<dbReference type="Pfam" id="PF00512">
    <property type="entry name" value="HisKA"/>
    <property type="match status" value="1"/>
</dbReference>
<evidence type="ECO:0000259" key="7">
    <source>
        <dbReference type="PROSITE" id="PS50110"/>
    </source>
</evidence>
<protein>
    <recommendedName>
        <fullName evidence="2">histidine kinase</fullName>
        <ecNumber evidence="2">2.7.13.3</ecNumber>
    </recommendedName>
</protein>
<dbReference type="SUPFAM" id="SSF52172">
    <property type="entry name" value="CheY-like"/>
    <property type="match status" value="1"/>
</dbReference>
<dbReference type="Gene3D" id="1.10.287.130">
    <property type="match status" value="1"/>
</dbReference>
<comment type="catalytic activity">
    <reaction evidence="1">
        <text>ATP + protein L-histidine = ADP + protein N-phospho-L-histidine.</text>
        <dbReference type="EC" id="2.7.13.3"/>
    </reaction>
</comment>
<evidence type="ECO:0000256" key="3">
    <source>
        <dbReference type="ARBA" id="ARBA00022553"/>
    </source>
</evidence>
<proteinExistence type="predicted"/>
<dbReference type="Gene3D" id="3.40.50.2300">
    <property type="match status" value="1"/>
</dbReference>
<dbReference type="PANTHER" id="PTHR43719">
    <property type="entry name" value="TWO-COMPONENT HISTIDINE KINASE"/>
    <property type="match status" value="1"/>
</dbReference>
<evidence type="ECO:0000259" key="8">
    <source>
        <dbReference type="PROSITE" id="PS50839"/>
    </source>
</evidence>
<dbReference type="SMART" id="SM00387">
    <property type="entry name" value="HATPase_c"/>
    <property type="match status" value="1"/>
</dbReference>
<dbReference type="OrthoDB" id="9811889at2"/>
<keyword evidence="5" id="KW-0812">Transmembrane</keyword>
<sequence length="688" mass="77752">MTTPKLSMKSYWIAGVFFLVPLLICLTLYSYFQKQLPQRLSDQIQLSGSLAAQDFKRTVEKNVAALRDITERIEETEGLYFEYWKEDAGRLLEQNASLEFVEFINRDGIIEEVVPFEENRTVQGLDIKKLDWRYGDWQRTAEADDVNITHWTSLTQGGFSFLIDVPVYYNGSFQGTITGGMNFKEEFNRLSSYLNDYAIKIEDEEGTRFYDYNNYDLAQKEEQYIFESNLVLDADLDESWNFELTFADPDIVVQSSRIADYALICGIFLALAIGLLQFFNSKARHATKIALQANKNLLILNQELQQQTEIAQTAAQAKATFLSNMSHEIRTPLNAIVGIADLMESDPEKTEDPRYKALLRDNSKKLLGLINDLLRMDKLESGAAEVYSVEFSPVSVIANITSFHRKRIEEKGLEFHVDIQTKSKNFINGDRSKFEQIVGNILLNAIKFTQSGSISLCYKEQEEDKKLFTTISIKDTGIGIPKDKLSTIFDRFTQLDAGIRKKHAGGGLGLAIAARLVNLMGGNIEVESDEGKGSEFIIHLDFNDLHKKEEIKLNSKLVEDLPPLEVLIVDDNKLNVIILTELLKRLGLSSESAKNGLEAVNKCNSKTFDLIFMDVHMPEMDGFEATRKIKEEQSDVVVLGLSADTTSLSIAEGLESGMDNYLTKPIDKGRLIAILKEKFKKPPTRTAI</sequence>
<dbReference type="FunFam" id="3.30.565.10:FF:000010">
    <property type="entry name" value="Sensor histidine kinase RcsC"/>
    <property type="match status" value="1"/>
</dbReference>
<keyword evidence="5" id="KW-0472">Membrane</keyword>
<dbReference type="InterPro" id="IPR004358">
    <property type="entry name" value="Sig_transdc_His_kin-like_C"/>
</dbReference>
<dbReference type="AlphaFoldDB" id="A0A2G1VTW2"/>
<keyword evidence="5" id="KW-1133">Transmembrane helix</keyword>
<comment type="caution">
    <text evidence="9">The sequence shown here is derived from an EMBL/GenBank/DDBJ whole genome shotgun (WGS) entry which is preliminary data.</text>
</comment>
<dbReference type="InterPro" id="IPR003594">
    <property type="entry name" value="HATPase_dom"/>
</dbReference>
<gene>
    <name evidence="9" type="ORF">CJ305_04470</name>
</gene>
<reference evidence="9 10" key="1">
    <citation type="submission" date="2017-08" db="EMBL/GenBank/DDBJ databases">
        <title>The whole genome shortgun sequences of strain Leeuwenhoekiella nanhaiensis G18 from the South China Sea.</title>
        <authorList>
            <person name="Liu Q."/>
        </authorList>
    </citation>
    <scope>NUCLEOTIDE SEQUENCE [LARGE SCALE GENOMIC DNA]</scope>
    <source>
        <strain evidence="9 10">G18</strain>
    </source>
</reference>
<dbReference type="InterPro" id="IPR036097">
    <property type="entry name" value="HisK_dim/P_sf"/>
</dbReference>
<dbReference type="InterPro" id="IPR001789">
    <property type="entry name" value="Sig_transdc_resp-reg_receiver"/>
</dbReference>
<dbReference type="InterPro" id="IPR050956">
    <property type="entry name" value="2C_system_His_kinase"/>
</dbReference>
<dbReference type="EC" id="2.7.13.3" evidence="2"/>
<name>A0A2G1VTW2_9FLAO</name>
<dbReference type="SMART" id="SM00448">
    <property type="entry name" value="REC"/>
    <property type="match status" value="1"/>
</dbReference>
<dbReference type="PROSITE" id="PS50839">
    <property type="entry name" value="CHASE"/>
    <property type="match status" value="1"/>
</dbReference>
<dbReference type="CDD" id="cd16922">
    <property type="entry name" value="HATPase_EvgS-ArcB-TorS-like"/>
    <property type="match status" value="1"/>
</dbReference>
<evidence type="ECO:0000256" key="1">
    <source>
        <dbReference type="ARBA" id="ARBA00000085"/>
    </source>
</evidence>
<accession>A0A2G1VTW2</accession>
<evidence type="ECO:0000256" key="4">
    <source>
        <dbReference type="PROSITE-ProRule" id="PRU00169"/>
    </source>
</evidence>
<keyword evidence="10" id="KW-1185">Reference proteome</keyword>
<dbReference type="Proteomes" id="UP000229433">
    <property type="component" value="Unassembled WGS sequence"/>
</dbReference>
<dbReference type="InterPro" id="IPR003661">
    <property type="entry name" value="HisK_dim/P_dom"/>
</dbReference>
<dbReference type="CDD" id="cd00082">
    <property type="entry name" value="HisKA"/>
    <property type="match status" value="1"/>
</dbReference>
<dbReference type="InterPro" id="IPR006189">
    <property type="entry name" value="CHASE_dom"/>
</dbReference>
<dbReference type="CDD" id="cd17546">
    <property type="entry name" value="REC_hyHK_CKI1_RcsC-like"/>
    <property type="match status" value="1"/>
</dbReference>
<dbReference type="PANTHER" id="PTHR43719:SF28">
    <property type="entry name" value="PEROXIDE STRESS-ACTIVATED HISTIDINE KINASE MAK1-RELATED"/>
    <property type="match status" value="1"/>
</dbReference>
<dbReference type="PRINTS" id="PR00344">
    <property type="entry name" value="BCTRLSENSOR"/>
</dbReference>
<dbReference type="InterPro" id="IPR011006">
    <property type="entry name" value="CheY-like_superfamily"/>
</dbReference>
<organism evidence="9 10">
    <name type="scientific">Leeuwenhoekiella nanhaiensis</name>
    <dbReference type="NCBI Taxonomy" id="1655491"/>
    <lineage>
        <taxon>Bacteria</taxon>
        <taxon>Pseudomonadati</taxon>
        <taxon>Bacteroidota</taxon>
        <taxon>Flavobacteriia</taxon>
        <taxon>Flavobacteriales</taxon>
        <taxon>Flavobacteriaceae</taxon>
        <taxon>Leeuwenhoekiella</taxon>
    </lineage>
</organism>
<evidence type="ECO:0000313" key="10">
    <source>
        <dbReference type="Proteomes" id="UP000229433"/>
    </source>
</evidence>
<dbReference type="SUPFAM" id="SSF55874">
    <property type="entry name" value="ATPase domain of HSP90 chaperone/DNA topoisomerase II/histidine kinase"/>
    <property type="match status" value="1"/>
</dbReference>
<feature type="transmembrane region" description="Helical" evidence="5">
    <location>
        <begin position="12"/>
        <end position="32"/>
    </location>
</feature>
<dbReference type="PROSITE" id="PS50110">
    <property type="entry name" value="RESPONSE_REGULATORY"/>
    <property type="match status" value="1"/>
</dbReference>
<dbReference type="SMART" id="SM00388">
    <property type="entry name" value="HisKA"/>
    <property type="match status" value="1"/>
</dbReference>
<dbReference type="GO" id="GO:0000155">
    <property type="term" value="F:phosphorelay sensor kinase activity"/>
    <property type="evidence" value="ECO:0007669"/>
    <property type="project" value="InterPro"/>
</dbReference>
<dbReference type="Pfam" id="PF00072">
    <property type="entry name" value="Response_reg"/>
    <property type="match status" value="1"/>
</dbReference>
<evidence type="ECO:0000259" key="6">
    <source>
        <dbReference type="PROSITE" id="PS50109"/>
    </source>
</evidence>
<dbReference type="SUPFAM" id="SSF47384">
    <property type="entry name" value="Homodimeric domain of signal transducing histidine kinase"/>
    <property type="match status" value="1"/>
</dbReference>
<feature type="transmembrane region" description="Helical" evidence="5">
    <location>
        <begin position="261"/>
        <end position="279"/>
    </location>
</feature>
<dbReference type="RefSeq" id="WP_099645057.1">
    <property type="nucleotide sequence ID" value="NZ_KZ319288.1"/>
</dbReference>
<feature type="domain" description="Histidine kinase" evidence="6">
    <location>
        <begin position="324"/>
        <end position="544"/>
    </location>
</feature>
<feature type="domain" description="Response regulatory" evidence="7">
    <location>
        <begin position="565"/>
        <end position="679"/>
    </location>
</feature>
<keyword evidence="3 4" id="KW-0597">Phosphoprotein</keyword>
<dbReference type="InterPro" id="IPR036890">
    <property type="entry name" value="HATPase_C_sf"/>
</dbReference>
<dbReference type="EMBL" id="NQXA01000002">
    <property type="protein sequence ID" value="PHQ30223.1"/>
    <property type="molecule type" value="Genomic_DNA"/>
</dbReference>